<gene>
    <name evidence="7" type="ORF">SAMN05421774_102118</name>
</gene>
<comment type="subcellular location">
    <subcellularLocation>
        <location evidence="1">Periplasm</location>
    </subcellularLocation>
</comment>
<dbReference type="STRING" id="1086013.SAMN05421774_102118"/>
<protein>
    <submittedName>
        <fullName evidence="7">Peptide/nickel transport system substrate-binding protein</fullName>
    </submittedName>
</protein>
<accession>A0A1N7LR96</accession>
<evidence type="ECO:0000256" key="5">
    <source>
        <dbReference type="SAM" id="SignalP"/>
    </source>
</evidence>
<dbReference type="GO" id="GO:0030288">
    <property type="term" value="C:outer membrane-bounded periplasmic space"/>
    <property type="evidence" value="ECO:0007669"/>
    <property type="project" value="UniProtKB-ARBA"/>
</dbReference>
<dbReference type="GO" id="GO:1904680">
    <property type="term" value="F:peptide transmembrane transporter activity"/>
    <property type="evidence" value="ECO:0007669"/>
    <property type="project" value="TreeGrafter"/>
</dbReference>
<evidence type="ECO:0000256" key="4">
    <source>
        <dbReference type="ARBA" id="ARBA00022729"/>
    </source>
</evidence>
<feature type="signal peptide" evidence="5">
    <location>
        <begin position="1"/>
        <end position="21"/>
    </location>
</feature>
<evidence type="ECO:0000256" key="2">
    <source>
        <dbReference type="ARBA" id="ARBA00005695"/>
    </source>
</evidence>
<dbReference type="Gene3D" id="3.90.76.10">
    <property type="entry name" value="Dipeptide-binding Protein, Domain 1"/>
    <property type="match status" value="1"/>
</dbReference>
<dbReference type="Proteomes" id="UP000186141">
    <property type="component" value="Unassembled WGS sequence"/>
</dbReference>
<dbReference type="EMBL" id="FTOT01000002">
    <property type="protein sequence ID" value="SIS76367.1"/>
    <property type="molecule type" value="Genomic_DNA"/>
</dbReference>
<dbReference type="GO" id="GO:0043190">
    <property type="term" value="C:ATP-binding cassette (ABC) transporter complex"/>
    <property type="evidence" value="ECO:0007669"/>
    <property type="project" value="InterPro"/>
</dbReference>
<dbReference type="OrthoDB" id="9803988at2"/>
<dbReference type="AlphaFoldDB" id="A0A1N7LR96"/>
<sequence>MKHLAISTALAAALIASAASAQDLRFGYTDPISSLDPQLNNHAGDHNAGQMFWAALTPKDTGGLVPWLAESWTLIDPQTWEFKIRDTANWTDGTPVTADDIAFSYERVRDVPGSVASFRGFVRTVESVEAKDPKTVIIRTNVPNPLLPTNLSTVYVVSKHVGATATTEDYNSGKAMVSQGPYKLESYVPGDRVVMTRNEDFWGDKPEWQRVTFRYIANPAARTAALLAGDVDVIDKVSLSDLQSLRDNDAVTVHDYPGLRALLLQPSFNPEPSEFITDKSGKPLEVNPLLDQRVREALNIAINRDLIADRVLRGGATVASQWMPEGTFGYDPETGPIAFDPDRAKALLAEAGYPDGFKLTMHVPGERYPMAPEAAQAIAQFWTRVGVETQVEVVPFSVYSGRANANEYAMATIAWGNGTGEGTYAMTTILGTVSKEKGLGASNWGRYSSAEHDRLLEAATSEFDDAKREAIIRDAVKVVSAEVGIIPLFHYKNIWASRPGLKVVPWTSDRSVPMQVSSE</sequence>
<dbReference type="Pfam" id="PF00496">
    <property type="entry name" value="SBP_bac_5"/>
    <property type="match status" value="1"/>
</dbReference>
<dbReference type="PIRSF" id="PIRSF002741">
    <property type="entry name" value="MppA"/>
    <property type="match status" value="1"/>
</dbReference>
<feature type="chain" id="PRO_5012161961" evidence="5">
    <location>
        <begin position="22"/>
        <end position="519"/>
    </location>
</feature>
<evidence type="ECO:0000259" key="6">
    <source>
        <dbReference type="Pfam" id="PF00496"/>
    </source>
</evidence>
<evidence type="ECO:0000313" key="8">
    <source>
        <dbReference type="Proteomes" id="UP000186141"/>
    </source>
</evidence>
<dbReference type="InterPro" id="IPR039424">
    <property type="entry name" value="SBP_5"/>
</dbReference>
<reference evidence="7 8" key="1">
    <citation type="submission" date="2017-01" db="EMBL/GenBank/DDBJ databases">
        <authorList>
            <person name="Mah S.A."/>
            <person name="Swanson W.J."/>
            <person name="Moy G.W."/>
            <person name="Vacquier V.D."/>
        </authorList>
    </citation>
    <scope>NUCLEOTIDE SEQUENCE [LARGE SCALE GENOMIC DNA]</scope>
    <source>
        <strain evidence="7 8">DSM 26375</strain>
    </source>
</reference>
<dbReference type="InterPro" id="IPR030678">
    <property type="entry name" value="Peptide/Ni-bd"/>
</dbReference>
<evidence type="ECO:0000256" key="1">
    <source>
        <dbReference type="ARBA" id="ARBA00004418"/>
    </source>
</evidence>
<keyword evidence="4 5" id="KW-0732">Signal</keyword>
<dbReference type="GO" id="GO:0015833">
    <property type="term" value="P:peptide transport"/>
    <property type="evidence" value="ECO:0007669"/>
    <property type="project" value="TreeGrafter"/>
</dbReference>
<dbReference type="CDD" id="cd08498">
    <property type="entry name" value="PBP2_NikA_DppA_OppA_like_2"/>
    <property type="match status" value="1"/>
</dbReference>
<dbReference type="Gene3D" id="3.40.190.10">
    <property type="entry name" value="Periplasmic binding protein-like II"/>
    <property type="match status" value="1"/>
</dbReference>
<evidence type="ECO:0000313" key="7">
    <source>
        <dbReference type="EMBL" id="SIS76367.1"/>
    </source>
</evidence>
<dbReference type="PANTHER" id="PTHR30290">
    <property type="entry name" value="PERIPLASMIC BINDING COMPONENT OF ABC TRANSPORTER"/>
    <property type="match status" value="1"/>
</dbReference>
<evidence type="ECO:0000256" key="3">
    <source>
        <dbReference type="ARBA" id="ARBA00022448"/>
    </source>
</evidence>
<dbReference type="SUPFAM" id="SSF53850">
    <property type="entry name" value="Periplasmic binding protein-like II"/>
    <property type="match status" value="1"/>
</dbReference>
<keyword evidence="8" id="KW-1185">Reference proteome</keyword>
<comment type="similarity">
    <text evidence="2">Belongs to the bacterial solute-binding protein 5 family.</text>
</comment>
<dbReference type="PANTHER" id="PTHR30290:SF9">
    <property type="entry name" value="OLIGOPEPTIDE-BINDING PROTEIN APPA"/>
    <property type="match status" value="1"/>
</dbReference>
<dbReference type="RefSeq" id="WP_076529339.1">
    <property type="nucleotide sequence ID" value="NZ_BMEH01000002.1"/>
</dbReference>
<organism evidence="7 8">
    <name type="scientific">Gemmobacter megaterium</name>
    <dbReference type="NCBI Taxonomy" id="1086013"/>
    <lineage>
        <taxon>Bacteria</taxon>
        <taxon>Pseudomonadati</taxon>
        <taxon>Pseudomonadota</taxon>
        <taxon>Alphaproteobacteria</taxon>
        <taxon>Rhodobacterales</taxon>
        <taxon>Paracoccaceae</taxon>
        <taxon>Gemmobacter</taxon>
    </lineage>
</organism>
<keyword evidence="3" id="KW-0813">Transport</keyword>
<feature type="domain" description="Solute-binding protein family 5" evidence="6">
    <location>
        <begin position="64"/>
        <end position="432"/>
    </location>
</feature>
<name>A0A1N7LR96_9RHOB</name>
<dbReference type="InterPro" id="IPR000914">
    <property type="entry name" value="SBP_5_dom"/>
</dbReference>
<proteinExistence type="inferred from homology"/>
<dbReference type="Gene3D" id="3.10.105.10">
    <property type="entry name" value="Dipeptide-binding Protein, Domain 3"/>
    <property type="match status" value="1"/>
</dbReference>